<evidence type="ECO:0000313" key="1">
    <source>
        <dbReference type="RefSeq" id="XP_028133119.1"/>
    </source>
</evidence>
<proteinExistence type="predicted"/>
<dbReference type="RefSeq" id="XP_028133119.1">
    <property type="nucleotide sequence ID" value="XM_028277318.1"/>
</dbReference>
<protein>
    <submittedName>
        <fullName evidence="1">Uncharacterized protein LOC114328460</fullName>
    </submittedName>
</protein>
<gene>
    <name evidence="1" type="primary">LOC114328460</name>
</gene>
<dbReference type="AlphaFoldDB" id="A0A6P7FB47"/>
<organism evidence="1">
    <name type="scientific">Diabrotica virgifera virgifera</name>
    <name type="common">western corn rootworm</name>
    <dbReference type="NCBI Taxonomy" id="50390"/>
    <lineage>
        <taxon>Eukaryota</taxon>
        <taxon>Metazoa</taxon>
        <taxon>Ecdysozoa</taxon>
        <taxon>Arthropoda</taxon>
        <taxon>Hexapoda</taxon>
        <taxon>Insecta</taxon>
        <taxon>Pterygota</taxon>
        <taxon>Neoptera</taxon>
        <taxon>Endopterygota</taxon>
        <taxon>Coleoptera</taxon>
        <taxon>Polyphaga</taxon>
        <taxon>Cucujiformia</taxon>
        <taxon>Chrysomeloidea</taxon>
        <taxon>Chrysomelidae</taxon>
        <taxon>Galerucinae</taxon>
        <taxon>Diabroticina</taxon>
        <taxon>Diabroticites</taxon>
        <taxon>Diabrotica</taxon>
    </lineage>
</organism>
<dbReference type="InParanoid" id="A0A6P7FB47"/>
<name>A0A6P7FB47_DIAVI</name>
<sequence length="552" mass="61736">MTRTKSANIKPAAEVPKRYLRSSCNQNNNNVTKAASNGVRKPAKRQLVKVLSLTPPVIKIPIKSITNDVQKKKTDPAVSIIPTDEQIPVTTKRVIAVVEEHKMDTTEPVVTAVEQRIQEAQEYKISSCNHNNNIVSKPTSNGVRKPLQQQLVEILSPTALTIPTKLIITGVQSPKTDPSDPIIQTGEQTPVTLEPILADLQEHKMNTLDAVVTAVEQRMPEAQDYDYSNGCQDFTTYHHKIFDRLRRNYLLSRNVVTAIEQQTPEAEENKTSSCNQNTNIATTRTSSSVTKPAQQHLAKVLLPTLLTIPTKPVITDVHRVNTDPSDPIISTDEQTPITTEPVIAVVEEHKMDTTDTSVTDFEQQTPEPPEYNYTNGCQNFTTYRYKKFDRLRRNYLLSRHVVTAVAKQTPEAEENKKSLFNQNNNIVTTPTSNGVSKPVQQQLVEVLSPILLTIPTKPIVTDVQRPKTDPSDTIDVQTPVRTEPAIAVVEEHEMNPTVPVVTAVTQQTPEAQEYHYSNVCQDFTTYGHKKFDRLRRNYLLSSNVVSHIHGGS</sequence>
<accession>A0A6P7FB47</accession>
<reference evidence="1" key="1">
    <citation type="submission" date="2025-08" db="UniProtKB">
        <authorList>
            <consortium name="RefSeq"/>
        </authorList>
    </citation>
    <scope>IDENTIFICATION</scope>
    <source>
        <tissue evidence="1">Whole insect</tissue>
    </source>
</reference>